<dbReference type="Proteomes" id="UP000054270">
    <property type="component" value="Unassembled WGS sequence"/>
</dbReference>
<dbReference type="EMBL" id="KN817522">
    <property type="protein sequence ID" value="KJA27950.1"/>
    <property type="molecule type" value="Genomic_DNA"/>
</dbReference>
<reference evidence="3" key="1">
    <citation type="submission" date="2014-04" db="EMBL/GenBank/DDBJ databases">
        <title>Evolutionary Origins and Diversification of the Mycorrhizal Mutualists.</title>
        <authorList>
            <consortium name="DOE Joint Genome Institute"/>
            <consortium name="Mycorrhizal Genomics Consortium"/>
            <person name="Kohler A."/>
            <person name="Kuo A."/>
            <person name="Nagy L.G."/>
            <person name="Floudas D."/>
            <person name="Copeland A."/>
            <person name="Barry K.W."/>
            <person name="Cichocki N."/>
            <person name="Veneault-Fourrey C."/>
            <person name="LaButti K."/>
            <person name="Lindquist E.A."/>
            <person name="Lipzen A."/>
            <person name="Lundell T."/>
            <person name="Morin E."/>
            <person name="Murat C."/>
            <person name="Riley R."/>
            <person name="Ohm R."/>
            <person name="Sun H."/>
            <person name="Tunlid A."/>
            <person name="Henrissat B."/>
            <person name="Grigoriev I.V."/>
            <person name="Hibbett D.S."/>
            <person name="Martin F."/>
        </authorList>
    </citation>
    <scope>NUCLEOTIDE SEQUENCE [LARGE SCALE GENOMIC DNA]</scope>
    <source>
        <strain evidence="3">FD-334 SS-4</strain>
    </source>
</reference>
<keyword evidence="3" id="KW-1185">Reference proteome</keyword>
<protein>
    <submittedName>
        <fullName evidence="2">Uncharacterized protein</fullName>
    </submittedName>
</protein>
<accession>A0A0D2Q891</accession>
<name>A0A0D2Q891_HYPSF</name>
<dbReference type="AlphaFoldDB" id="A0A0D2Q891"/>
<evidence type="ECO:0000313" key="2">
    <source>
        <dbReference type="EMBL" id="KJA27950.1"/>
    </source>
</evidence>
<evidence type="ECO:0000313" key="3">
    <source>
        <dbReference type="Proteomes" id="UP000054270"/>
    </source>
</evidence>
<proteinExistence type="predicted"/>
<evidence type="ECO:0000256" key="1">
    <source>
        <dbReference type="SAM" id="MobiDB-lite"/>
    </source>
</evidence>
<feature type="region of interest" description="Disordered" evidence="1">
    <location>
        <begin position="1"/>
        <end position="20"/>
    </location>
</feature>
<sequence>MLQQGERGDARVEEQISDSNSRTKQMLKMFQSKSLSLTLVLYPPALISKQKGKPVDSLAIPCKINQEMTLDSLLCRMPLTIAKDWIFSLGLNPFCYPEEPTIQKAINSSRKIWRAFEAFRTLKETKDLMPTEKIHIVMDRGFLIHVGWLLEPPRIFGNAWPLQIIKSIPLPGGRSTIQYEHSTTAAMKSKFSTTMHY</sequence>
<gene>
    <name evidence="2" type="ORF">HYPSUDRAFT_790323</name>
</gene>
<organism evidence="2 3">
    <name type="scientific">Hypholoma sublateritium (strain FD-334 SS-4)</name>
    <dbReference type="NCBI Taxonomy" id="945553"/>
    <lineage>
        <taxon>Eukaryota</taxon>
        <taxon>Fungi</taxon>
        <taxon>Dikarya</taxon>
        <taxon>Basidiomycota</taxon>
        <taxon>Agaricomycotina</taxon>
        <taxon>Agaricomycetes</taxon>
        <taxon>Agaricomycetidae</taxon>
        <taxon>Agaricales</taxon>
        <taxon>Agaricineae</taxon>
        <taxon>Strophariaceae</taxon>
        <taxon>Hypholoma</taxon>
    </lineage>
</organism>
<feature type="compositionally biased region" description="Basic and acidic residues" evidence="1">
    <location>
        <begin position="1"/>
        <end position="14"/>
    </location>
</feature>